<dbReference type="AlphaFoldDB" id="A0A381UTF4"/>
<evidence type="ECO:0000313" key="5">
    <source>
        <dbReference type="EMBL" id="SVA31244.1"/>
    </source>
</evidence>
<gene>
    <name evidence="5" type="ORF">METZ01_LOCUS84098</name>
</gene>
<proteinExistence type="predicted"/>
<dbReference type="GO" id="GO:0016491">
    <property type="term" value="F:oxidoreductase activity"/>
    <property type="evidence" value="ECO:0007669"/>
    <property type="project" value="UniProtKB-KW"/>
</dbReference>
<keyword evidence="3" id="KW-0408">Iron</keyword>
<dbReference type="EMBL" id="UINC01007068">
    <property type="protein sequence ID" value="SVA31244.1"/>
    <property type="molecule type" value="Genomic_DNA"/>
</dbReference>
<dbReference type="PANTHER" id="PTHR10209:SF881">
    <property type="entry name" value="FI07970P-RELATED"/>
    <property type="match status" value="1"/>
</dbReference>
<reference evidence="5" key="1">
    <citation type="submission" date="2018-05" db="EMBL/GenBank/DDBJ databases">
        <authorList>
            <person name="Lanie J.A."/>
            <person name="Ng W.-L."/>
            <person name="Kazmierczak K.M."/>
            <person name="Andrzejewski T.M."/>
            <person name="Davidsen T.M."/>
            <person name="Wayne K.J."/>
            <person name="Tettelin H."/>
            <person name="Glass J.I."/>
            <person name="Rusch D."/>
            <person name="Podicherti R."/>
            <person name="Tsui H.-C.T."/>
            <person name="Winkler M.E."/>
        </authorList>
    </citation>
    <scope>NUCLEOTIDE SEQUENCE</scope>
</reference>
<evidence type="ECO:0000256" key="1">
    <source>
        <dbReference type="ARBA" id="ARBA00022723"/>
    </source>
</evidence>
<accession>A0A381UTF4</accession>
<feature type="domain" description="Non-haem dioxygenase N-terminal" evidence="4">
    <location>
        <begin position="14"/>
        <end position="136"/>
    </location>
</feature>
<dbReference type="SUPFAM" id="SSF51197">
    <property type="entry name" value="Clavaminate synthase-like"/>
    <property type="match status" value="1"/>
</dbReference>
<dbReference type="InterPro" id="IPR026992">
    <property type="entry name" value="DIOX_N"/>
</dbReference>
<name>A0A381UTF4_9ZZZZ</name>
<sequence>MNYAKVRDISVDEIPVIDVSGLEGGDDRQLRAVADQMVRAAEGIGFFYVRGHGVSRDMLDETYTLSQTFFQSPDDVKDRVAVSGGHRGWLRIGEARMEGSERFDLKESFIWGLDVPPEDPDVIAGDRLLAVNRWPATPSGMRDVFNRYFTEMQRCGEQLLRAFALSLEIPPDYFIRHMDRPVSRAAAVWYPPQVPDLGDQ</sequence>
<keyword evidence="2" id="KW-0560">Oxidoreductase</keyword>
<dbReference type="PRINTS" id="PR00682">
    <property type="entry name" value="IPNSYNTHASE"/>
</dbReference>
<dbReference type="GO" id="GO:0046872">
    <property type="term" value="F:metal ion binding"/>
    <property type="evidence" value="ECO:0007669"/>
    <property type="project" value="UniProtKB-KW"/>
</dbReference>
<evidence type="ECO:0000256" key="3">
    <source>
        <dbReference type="ARBA" id="ARBA00023004"/>
    </source>
</evidence>
<evidence type="ECO:0000256" key="2">
    <source>
        <dbReference type="ARBA" id="ARBA00023002"/>
    </source>
</evidence>
<dbReference type="PANTHER" id="PTHR10209">
    <property type="entry name" value="OXIDOREDUCTASE, 2OG-FE II OXYGENASE FAMILY PROTEIN"/>
    <property type="match status" value="1"/>
</dbReference>
<dbReference type="Gene3D" id="2.60.120.330">
    <property type="entry name" value="B-lactam Antibiotic, Isopenicillin N Synthase, Chain"/>
    <property type="match status" value="1"/>
</dbReference>
<keyword evidence="1" id="KW-0479">Metal-binding</keyword>
<feature type="non-terminal residue" evidence="5">
    <location>
        <position position="200"/>
    </location>
</feature>
<evidence type="ECO:0000259" key="4">
    <source>
        <dbReference type="Pfam" id="PF14226"/>
    </source>
</evidence>
<protein>
    <recommendedName>
        <fullName evidence="4">Non-haem dioxygenase N-terminal domain-containing protein</fullName>
    </recommendedName>
</protein>
<dbReference type="Pfam" id="PF14226">
    <property type="entry name" value="DIOX_N"/>
    <property type="match status" value="1"/>
</dbReference>
<organism evidence="5">
    <name type="scientific">marine metagenome</name>
    <dbReference type="NCBI Taxonomy" id="408172"/>
    <lineage>
        <taxon>unclassified sequences</taxon>
        <taxon>metagenomes</taxon>
        <taxon>ecological metagenomes</taxon>
    </lineage>
</organism>
<dbReference type="InterPro" id="IPR027443">
    <property type="entry name" value="IPNS-like_sf"/>
</dbReference>